<name>A0ABT7JF03_9DEIO</name>
<reference evidence="4 5" key="1">
    <citation type="submission" date="2023-05" db="EMBL/GenBank/DDBJ databases">
        <authorList>
            <person name="Gao F."/>
        </authorList>
    </citation>
    <scope>NUCLEOTIDE SEQUENCE [LARGE SCALE GENOMIC DNA]</scope>
    <source>
        <strain evidence="4 5">MIMF12</strain>
    </source>
</reference>
<dbReference type="SMART" id="SM00740">
    <property type="entry name" value="PASTA"/>
    <property type="match status" value="3"/>
</dbReference>
<feature type="compositionally biased region" description="Pro residues" evidence="1">
    <location>
        <begin position="419"/>
        <end position="428"/>
    </location>
</feature>
<evidence type="ECO:0000256" key="2">
    <source>
        <dbReference type="SAM" id="Phobius"/>
    </source>
</evidence>
<feature type="domain" description="PASTA" evidence="3">
    <location>
        <begin position="267"/>
        <end position="336"/>
    </location>
</feature>
<protein>
    <submittedName>
        <fullName evidence="4">PASTA domain-containing protein</fullName>
    </submittedName>
</protein>
<dbReference type="InterPro" id="IPR005543">
    <property type="entry name" value="PASTA_dom"/>
</dbReference>
<evidence type="ECO:0000259" key="3">
    <source>
        <dbReference type="PROSITE" id="PS51178"/>
    </source>
</evidence>
<dbReference type="CDD" id="cd06577">
    <property type="entry name" value="PASTA_pknB"/>
    <property type="match status" value="3"/>
</dbReference>
<feature type="compositionally biased region" description="Low complexity" evidence="1">
    <location>
        <begin position="481"/>
        <end position="490"/>
    </location>
</feature>
<keyword evidence="2" id="KW-0812">Transmembrane</keyword>
<proteinExistence type="predicted"/>
<feature type="region of interest" description="Disordered" evidence="1">
    <location>
        <begin position="526"/>
        <end position="553"/>
    </location>
</feature>
<comment type="caution">
    <text evidence="4">The sequence shown here is derived from an EMBL/GenBank/DDBJ whole genome shotgun (WGS) entry which is preliminary data.</text>
</comment>
<feature type="region of interest" description="Disordered" evidence="1">
    <location>
        <begin position="410"/>
        <end position="505"/>
    </location>
</feature>
<accession>A0ABT7JF03</accession>
<organism evidence="4 5">
    <name type="scientific">Deinococcus rhizophilus</name>
    <dbReference type="NCBI Taxonomy" id="3049544"/>
    <lineage>
        <taxon>Bacteria</taxon>
        <taxon>Thermotogati</taxon>
        <taxon>Deinococcota</taxon>
        <taxon>Deinococci</taxon>
        <taxon>Deinococcales</taxon>
        <taxon>Deinococcaceae</taxon>
        <taxon>Deinococcus</taxon>
    </lineage>
</organism>
<dbReference type="Pfam" id="PF03793">
    <property type="entry name" value="PASTA"/>
    <property type="match status" value="3"/>
</dbReference>
<keyword evidence="2" id="KW-0472">Membrane</keyword>
<dbReference type="PROSITE" id="PS51178">
    <property type="entry name" value="PASTA"/>
    <property type="match status" value="3"/>
</dbReference>
<keyword evidence="2" id="KW-1133">Transmembrane helix</keyword>
<evidence type="ECO:0000313" key="4">
    <source>
        <dbReference type="EMBL" id="MDL2343641.1"/>
    </source>
</evidence>
<feature type="domain" description="PASTA" evidence="3">
    <location>
        <begin position="201"/>
        <end position="266"/>
    </location>
</feature>
<evidence type="ECO:0000256" key="1">
    <source>
        <dbReference type="SAM" id="MobiDB-lite"/>
    </source>
</evidence>
<dbReference type="Proteomes" id="UP001302059">
    <property type="component" value="Unassembled WGS sequence"/>
</dbReference>
<keyword evidence="5" id="KW-1185">Reference proteome</keyword>
<feature type="compositionally biased region" description="Pro residues" evidence="1">
    <location>
        <begin position="441"/>
        <end position="480"/>
    </location>
</feature>
<dbReference type="EMBL" id="JASNGB010000033">
    <property type="protein sequence ID" value="MDL2343641.1"/>
    <property type="molecule type" value="Genomic_DNA"/>
</dbReference>
<gene>
    <name evidence="4" type="ORF">QOL99_05685</name>
</gene>
<sequence length="577" mass="60194">MTVQGGAIDGKYEVVRELSREGHVTLSEVRAGEGVTRRLAWFDVTSPAARQGFHAYRAALRAVNPAGLTDVVARPGAYYAVWQPVSGTPLEEVAAQPRKDEEVVQGVQALAAALAAHGQALPDADVLVDGREVRVAYLRPAPEGRLPEEVQRLNAAALAALGGGRIKRKRQPGAWLTFVPGLLFLGGAVYLGAQAAQVYLNPPVSEVAAVTGQPGQQAARTLTDAGFRVEYTLGDASGVDVGAVIRQDPAAGTNLPVGRLVTLTVNNPPSVPVPRLEDLSLTQARAALRDGALVPGRVIRADGTLTKTQEGRVIAQIPEAGATIERGQPVSLIVSTGVRGKETYLPNLTGLEYEDAREHVRLAGLVVVDVVQQPSDAAENTILAQTPAPYVRVAVNGPVTLTVATARYSPPAEPAGSLPLPPPPVIPEPEPEPEEPQQPQLQPPPAGETAPAQPPSAPAPAPATPEAPAAPPAPVTPPESVPQETAPAEPEAAEPEPVPDATRTVNFRYEFSADLPAGTYTISVRDADGERQVDGPYSGADLAGAVAESDPADPLTVRGDAVIVIRRDGEEYATITP</sequence>
<feature type="domain" description="PASTA" evidence="3">
    <location>
        <begin position="340"/>
        <end position="405"/>
    </location>
</feature>
<dbReference type="RefSeq" id="WP_285522169.1">
    <property type="nucleotide sequence ID" value="NZ_JASNGB010000033.1"/>
</dbReference>
<dbReference type="Gene3D" id="3.30.10.20">
    <property type="match status" value="3"/>
</dbReference>
<feature type="transmembrane region" description="Helical" evidence="2">
    <location>
        <begin position="174"/>
        <end position="193"/>
    </location>
</feature>
<evidence type="ECO:0000313" key="5">
    <source>
        <dbReference type="Proteomes" id="UP001302059"/>
    </source>
</evidence>